<evidence type="ECO:0000313" key="2">
    <source>
        <dbReference type="Proteomes" id="UP000077202"/>
    </source>
</evidence>
<protein>
    <submittedName>
        <fullName evidence="1">Uncharacterized protein</fullName>
    </submittedName>
</protein>
<reference evidence="1" key="1">
    <citation type="submission" date="2016-03" db="EMBL/GenBank/DDBJ databases">
        <title>Mechanisms controlling the formation of the plant cell surface in tip-growing cells are functionally conserved among land plants.</title>
        <authorList>
            <person name="Honkanen S."/>
            <person name="Jones V.A."/>
            <person name="Morieri G."/>
            <person name="Champion C."/>
            <person name="Hetherington A.J."/>
            <person name="Kelly S."/>
            <person name="Saint-Marcoux D."/>
            <person name="Proust H."/>
            <person name="Prescott H."/>
            <person name="Dolan L."/>
        </authorList>
    </citation>
    <scope>NUCLEOTIDE SEQUENCE [LARGE SCALE GENOMIC DNA]</scope>
    <source>
        <tissue evidence="1">Whole gametophyte</tissue>
    </source>
</reference>
<dbReference type="EMBL" id="LVLJ01002940">
    <property type="protein sequence ID" value="OAE23092.1"/>
    <property type="molecule type" value="Genomic_DNA"/>
</dbReference>
<dbReference type="AlphaFoldDB" id="A0A176VRY2"/>
<gene>
    <name evidence="1" type="ORF">AXG93_2590s1020</name>
</gene>
<proteinExistence type="predicted"/>
<evidence type="ECO:0000313" key="1">
    <source>
        <dbReference type="EMBL" id="OAE23092.1"/>
    </source>
</evidence>
<keyword evidence="2" id="KW-1185">Reference proteome</keyword>
<sequence>MQLLYSQPTLNESTTHATNYAQHWKLQASQRVYKPEASSVITRGRKWWALKTHQSLWTEKAYGMFESGPQSWGSALALSQRPYSLFHPTGSSSSNSSNRSAEQGSTCCLLHRSHEQPTAQGCGYSKPVSSFCRSPCRASYGTTSEQSPAEPWRDEHHPKKAKRVKDWFWSGLWGALAVARIESPSRVG</sequence>
<accession>A0A176VRY2</accession>
<name>A0A176VRY2_MARPO</name>
<dbReference type="Proteomes" id="UP000077202">
    <property type="component" value="Unassembled WGS sequence"/>
</dbReference>
<comment type="caution">
    <text evidence="1">The sequence shown here is derived from an EMBL/GenBank/DDBJ whole genome shotgun (WGS) entry which is preliminary data.</text>
</comment>
<organism evidence="1 2">
    <name type="scientific">Marchantia polymorpha subsp. ruderalis</name>
    <dbReference type="NCBI Taxonomy" id="1480154"/>
    <lineage>
        <taxon>Eukaryota</taxon>
        <taxon>Viridiplantae</taxon>
        <taxon>Streptophyta</taxon>
        <taxon>Embryophyta</taxon>
        <taxon>Marchantiophyta</taxon>
        <taxon>Marchantiopsida</taxon>
        <taxon>Marchantiidae</taxon>
        <taxon>Marchantiales</taxon>
        <taxon>Marchantiaceae</taxon>
        <taxon>Marchantia</taxon>
    </lineage>
</organism>